<sequence>MNAANDDAALATWAAGLARRHQWALDACDEFRQTLSEELRDHLPRGDERGEAYVVAFGRTQVGKTTLILELLGVAAAEMQRVAEVLRGGRNAGHSSTATAMEYRRSATEEWALDCGQGRQAYAQDDAMCEALGRLRKAMGARTLRADAPAIVWIPNFAFADDGGLAGRVRILDLPGDDAAEDAEREHVQRVAEAYVRHADLVLLVGRADDLRFLRPEGLALPGIEDWQVVPSRFRIVTTYSFTPASVRRHAEALGEEASLPAFRERLLEQVITHDIQLRGEAARPERFMPLEIGDSWADAQRQRDPLVKTVGPLLAQAKQELARDIAASATRLGRLQTALEVHLTARSYREERAQRWSQRLEELGAQSKQVEAEAEVAKKAHAQFEAARQALQESLDLAPRSRWEAAIDALPSVAHDSFLEEHLKKVDQLDEDTEAFVTFIAEFSNSAGKWLRGLRPTDAALDVFWARIAPPLHEAAQRLDGILREEFATLRARLDAYWTTTYMPKVSSSYRDDQVELRAAMKKSARRAAQLAAQQWRKSATDRNAKLGEELAQVQSRLAGLSTAIAAKHAEADRLEQERTREQVEWNKLASRLAADEKSGNRLRDLLDLHYAEELRRREREILESVTPVSNLLALLCAVDLSYVRHQILQEKNEHQSSPDPAFA</sequence>
<comment type="caution">
    <text evidence="2">The sequence shown here is derived from an EMBL/GenBank/DDBJ whole genome shotgun (WGS) entry which is preliminary data.</text>
</comment>
<organism evidence="2 3">
    <name type="scientific">Comamonas thiooxydans</name>
    <dbReference type="NCBI Taxonomy" id="363952"/>
    <lineage>
        <taxon>Bacteria</taxon>
        <taxon>Pseudomonadati</taxon>
        <taxon>Pseudomonadota</taxon>
        <taxon>Betaproteobacteria</taxon>
        <taxon>Burkholderiales</taxon>
        <taxon>Comamonadaceae</taxon>
        <taxon>Comamonas</taxon>
    </lineage>
</organism>
<dbReference type="Gene3D" id="3.40.50.300">
    <property type="entry name" value="P-loop containing nucleotide triphosphate hydrolases"/>
    <property type="match status" value="1"/>
</dbReference>
<keyword evidence="1" id="KW-0175">Coiled coil</keyword>
<feature type="coiled-coil region" evidence="1">
    <location>
        <begin position="354"/>
        <end position="381"/>
    </location>
</feature>
<protein>
    <recommendedName>
        <fullName evidence="4">Dynamin family protein</fullName>
    </recommendedName>
</protein>
<evidence type="ECO:0000256" key="1">
    <source>
        <dbReference type="SAM" id="Coils"/>
    </source>
</evidence>
<reference evidence="2 3" key="1">
    <citation type="submission" date="2013-09" db="EMBL/GenBank/DDBJ databases">
        <title>High correlation between genotypes and phenotypes of environmental bacteria Comamonas testosteroni strains.</title>
        <authorList>
            <person name="Liu L."/>
            <person name="Zhu W."/>
            <person name="Xia X."/>
            <person name="Xu B."/>
            <person name="Luo M."/>
            <person name="Wang G."/>
        </authorList>
    </citation>
    <scope>NUCLEOTIDE SEQUENCE [LARGE SCALE GENOMIC DNA]</scope>
    <source>
        <strain evidence="2 3">JL14</strain>
    </source>
</reference>
<dbReference type="AlphaFoldDB" id="A0A0E3BF87"/>
<evidence type="ECO:0008006" key="4">
    <source>
        <dbReference type="Google" id="ProtNLM"/>
    </source>
</evidence>
<proteinExistence type="predicted"/>
<dbReference type="SUPFAM" id="SSF52540">
    <property type="entry name" value="P-loop containing nucleoside triphosphate hydrolases"/>
    <property type="match status" value="1"/>
</dbReference>
<evidence type="ECO:0000313" key="2">
    <source>
        <dbReference type="EMBL" id="KGG93008.1"/>
    </source>
</evidence>
<evidence type="ECO:0000313" key="3">
    <source>
        <dbReference type="Proteomes" id="UP000029567"/>
    </source>
</evidence>
<dbReference type="RefSeq" id="WP_034379008.1">
    <property type="nucleotide sequence ID" value="NZ_AWTN01000085.1"/>
</dbReference>
<dbReference type="Proteomes" id="UP000029567">
    <property type="component" value="Unassembled WGS sequence"/>
</dbReference>
<dbReference type="EMBL" id="AWTN01000085">
    <property type="protein sequence ID" value="KGG93008.1"/>
    <property type="molecule type" value="Genomic_DNA"/>
</dbReference>
<feature type="coiled-coil region" evidence="1">
    <location>
        <begin position="538"/>
        <end position="586"/>
    </location>
</feature>
<dbReference type="InterPro" id="IPR027417">
    <property type="entry name" value="P-loop_NTPase"/>
</dbReference>
<name>A0A0E3BF87_9BURK</name>
<accession>A0A0E3BF87</accession>
<gene>
    <name evidence="2" type="ORF">P245_10600</name>
</gene>